<dbReference type="Proteomes" id="UP000386575">
    <property type="component" value="Unassembled WGS sequence"/>
</dbReference>
<accession>A0A6A1TSE9</accession>
<name>A0A6A1TSE9_NEOGA</name>
<dbReference type="InterPro" id="IPR019289">
    <property type="entry name" value="Phage_tail_E/E"/>
</dbReference>
<gene>
    <name evidence="1" type="ORF">F4V91_08670</name>
</gene>
<protein>
    <submittedName>
        <fullName evidence="1">Phage tail assembly protein</fullName>
    </submittedName>
</protein>
<comment type="caution">
    <text evidence="1">The sequence shown here is derived from an EMBL/GenBank/DDBJ whole genome shotgun (WGS) entry which is preliminary data.</text>
</comment>
<sequence>MTTITLSKPVEHNGTTYSALTFREATIGDLIVGDAVTGELTKTMAVLASISDTPLPAFKKIRAKDLTAIMKATADLLGNEPEPTTGE</sequence>
<organism evidence="1 2">
    <name type="scientific">Neorhizobium galegae</name>
    <name type="common">Rhizobium galegae</name>
    <dbReference type="NCBI Taxonomy" id="399"/>
    <lineage>
        <taxon>Bacteria</taxon>
        <taxon>Pseudomonadati</taxon>
        <taxon>Pseudomonadota</taxon>
        <taxon>Alphaproteobacteria</taxon>
        <taxon>Hyphomicrobiales</taxon>
        <taxon>Rhizobiaceae</taxon>
        <taxon>Rhizobium/Agrobacterium group</taxon>
        <taxon>Neorhizobium</taxon>
    </lineage>
</organism>
<evidence type="ECO:0000313" key="2">
    <source>
        <dbReference type="Proteomes" id="UP000386575"/>
    </source>
</evidence>
<proteinExistence type="predicted"/>
<evidence type="ECO:0000313" key="1">
    <source>
        <dbReference type="EMBL" id="KAB1086494.1"/>
    </source>
</evidence>
<dbReference type="EMBL" id="VZUL01000002">
    <property type="protein sequence ID" value="KAB1086494.1"/>
    <property type="molecule type" value="Genomic_DNA"/>
</dbReference>
<dbReference type="Pfam" id="PF10109">
    <property type="entry name" value="Phage_TAC_7"/>
    <property type="match status" value="1"/>
</dbReference>
<dbReference type="AlphaFoldDB" id="A0A6A1TSE9"/>
<dbReference type="RefSeq" id="WP_105403418.1">
    <property type="nucleotide sequence ID" value="NZ_VZUL01000002.1"/>
</dbReference>
<reference evidence="1 2" key="1">
    <citation type="submission" date="2019-09" db="EMBL/GenBank/DDBJ databases">
        <title>Genome sequencing of Ng87 strain.</title>
        <authorList>
            <person name="Karasev E.S."/>
            <person name="Andronov E."/>
        </authorList>
    </citation>
    <scope>NUCLEOTIDE SEQUENCE [LARGE SCALE GENOMIC DNA]</scope>
    <source>
        <strain evidence="1 2">Ng87</strain>
    </source>
</reference>